<keyword evidence="3" id="KW-0560">Oxidoreductase</keyword>
<reference evidence="4 5" key="1">
    <citation type="submission" date="2015-04" db="EMBL/GenBank/DDBJ databases">
        <title>Complete genome sequence of Schizopora paradoxa KUC8140, a cosmopolitan wood degrader in East Asia.</title>
        <authorList>
            <consortium name="DOE Joint Genome Institute"/>
            <person name="Min B."/>
            <person name="Park H."/>
            <person name="Jang Y."/>
            <person name="Kim J.-J."/>
            <person name="Kim K.H."/>
            <person name="Pangilinan J."/>
            <person name="Lipzen A."/>
            <person name="Riley R."/>
            <person name="Grigoriev I.V."/>
            <person name="Spatafora J.W."/>
            <person name="Choi I.-G."/>
        </authorList>
    </citation>
    <scope>NUCLEOTIDE SEQUENCE [LARGE SCALE GENOMIC DNA]</scope>
    <source>
        <strain evidence="4 5">KUC8140</strain>
    </source>
</reference>
<name>A0A0H2RLZ0_9AGAM</name>
<dbReference type="FunFam" id="3.40.50.720:FF:000084">
    <property type="entry name" value="Short-chain dehydrogenase reductase"/>
    <property type="match status" value="1"/>
</dbReference>
<evidence type="ECO:0000256" key="1">
    <source>
        <dbReference type="ARBA" id="ARBA00006484"/>
    </source>
</evidence>
<evidence type="ECO:0000256" key="3">
    <source>
        <dbReference type="ARBA" id="ARBA00023002"/>
    </source>
</evidence>
<dbReference type="Proteomes" id="UP000053477">
    <property type="component" value="Unassembled WGS sequence"/>
</dbReference>
<dbReference type="Pfam" id="PF13561">
    <property type="entry name" value="adh_short_C2"/>
    <property type="match status" value="1"/>
</dbReference>
<accession>A0A0H2RLZ0</accession>
<keyword evidence="2" id="KW-0521">NADP</keyword>
<dbReference type="STRING" id="27342.A0A0H2RLZ0"/>
<dbReference type="PROSITE" id="PS00061">
    <property type="entry name" value="ADH_SHORT"/>
    <property type="match status" value="1"/>
</dbReference>
<evidence type="ECO:0000313" key="4">
    <source>
        <dbReference type="EMBL" id="KLO05886.1"/>
    </source>
</evidence>
<gene>
    <name evidence="4" type="ORF">SCHPADRAFT_708612</name>
</gene>
<dbReference type="InterPro" id="IPR020904">
    <property type="entry name" value="Sc_DH/Rdtase_CS"/>
</dbReference>
<dbReference type="FunCoup" id="A0A0H2RLZ0">
    <property type="interactions" value="22"/>
</dbReference>
<dbReference type="PRINTS" id="PR00081">
    <property type="entry name" value="GDHRDH"/>
</dbReference>
<dbReference type="EMBL" id="KQ086258">
    <property type="protein sequence ID" value="KLO05886.1"/>
    <property type="molecule type" value="Genomic_DNA"/>
</dbReference>
<dbReference type="PRINTS" id="PR00080">
    <property type="entry name" value="SDRFAMILY"/>
</dbReference>
<dbReference type="Gene3D" id="3.40.50.720">
    <property type="entry name" value="NAD(P)-binding Rossmann-like Domain"/>
    <property type="match status" value="1"/>
</dbReference>
<proteinExistence type="inferred from homology"/>
<dbReference type="PANTHER" id="PTHR24321:SF8">
    <property type="entry name" value="ESTRADIOL 17-BETA-DEHYDROGENASE 8-RELATED"/>
    <property type="match status" value="1"/>
</dbReference>
<dbReference type="GO" id="GO:0016491">
    <property type="term" value="F:oxidoreductase activity"/>
    <property type="evidence" value="ECO:0007669"/>
    <property type="project" value="UniProtKB-KW"/>
</dbReference>
<dbReference type="InterPro" id="IPR036291">
    <property type="entry name" value="NAD(P)-bd_dom_sf"/>
</dbReference>
<keyword evidence="5" id="KW-1185">Reference proteome</keyword>
<dbReference type="PANTHER" id="PTHR24321">
    <property type="entry name" value="DEHYDROGENASES, SHORT CHAIN"/>
    <property type="match status" value="1"/>
</dbReference>
<dbReference type="InterPro" id="IPR002347">
    <property type="entry name" value="SDR_fam"/>
</dbReference>
<organism evidence="4 5">
    <name type="scientific">Schizopora paradoxa</name>
    <dbReference type="NCBI Taxonomy" id="27342"/>
    <lineage>
        <taxon>Eukaryota</taxon>
        <taxon>Fungi</taxon>
        <taxon>Dikarya</taxon>
        <taxon>Basidiomycota</taxon>
        <taxon>Agaricomycotina</taxon>
        <taxon>Agaricomycetes</taxon>
        <taxon>Hymenochaetales</taxon>
        <taxon>Schizoporaceae</taxon>
        <taxon>Schizopora</taxon>
    </lineage>
</organism>
<sequence length="263" mass="27500">MASTPYTPRVAIVTGAAQGIGLSIVRQLAQDGIDIAVNDLPSKLDKIHEVVDEIRSSGRKCIAVPADISSEEQVKNMVETTARELGSVDIMVANAGIAAAMSTLLETTTENFDAVYAVNIRGTFLCFQQAAKQMIKEGHGGRLIGASSAAGKEVLLNLTAYSASKFAIRGLTQSAAKELGSYGITANAYAPGLILTPLLGETTGDKDSVDEAVKTVKKVMGIPDDAGVADPEVVADFVSYICKPSSRFITGQTISVDGGLRFS</sequence>
<protein>
    <submittedName>
        <fullName evidence="4">NAD-binding protein</fullName>
    </submittedName>
</protein>
<dbReference type="InParanoid" id="A0A0H2RLZ0"/>
<evidence type="ECO:0000313" key="5">
    <source>
        <dbReference type="Proteomes" id="UP000053477"/>
    </source>
</evidence>
<dbReference type="AlphaFoldDB" id="A0A0H2RLZ0"/>
<dbReference type="OrthoDB" id="498125at2759"/>
<comment type="similarity">
    <text evidence="1">Belongs to the short-chain dehydrogenases/reductases (SDR) family.</text>
</comment>
<evidence type="ECO:0000256" key="2">
    <source>
        <dbReference type="ARBA" id="ARBA00022857"/>
    </source>
</evidence>
<dbReference type="SUPFAM" id="SSF51735">
    <property type="entry name" value="NAD(P)-binding Rossmann-fold domains"/>
    <property type="match status" value="1"/>
</dbReference>